<organism evidence="2 3">
    <name type="scientific">Cinnamomum micranthum f. kanehirae</name>
    <dbReference type="NCBI Taxonomy" id="337451"/>
    <lineage>
        <taxon>Eukaryota</taxon>
        <taxon>Viridiplantae</taxon>
        <taxon>Streptophyta</taxon>
        <taxon>Embryophyta</taxon>
        <taxon>Tracheophyta</taxon>
        <taxon>Spermatophyta</taxon>
        <taxon>Magnoliopsida</taxon>
        <taxon>Magnoliidae</taxon>
        <taxon>Laurales</taxon>
        <taxon>Lauraceae</taxon>
        <taxon>Cinnamomum</taxon>
    </lineage>
</organism>
<accession>A0A3S3Q339</accession>
<dbReference type="Proteomes" id="UP000283530">
    <property type="component" value="Unassembled WGS sequence"/>
</dbReference>
<dbReference type="PANTHER" id="PTHR11158">
    <property type="entry name" value="MSF1/PX19 RELATED"/>
    <property type="match status" value="1"/>
</dbReference>
<dbReference type="InterPro" id="IPR006797">
    <property type="entry name" value="PRELI/MSF1_dom"/>
</dbReference>
<dbReference type="STRING" id="337451.A0A3S3Q339"/>
<name>A0A3S3Q339_9MAGN</name>
<dbReference type="GO" id="GO:0005758">
    <property type="term" value="C:mitochondrial intermembrane space"/>
    <property type="evidence" value="ECO:0007669"/>
    <property type="project" value="InterPro"/>
</dbReference>
<comment type="caution">
    <text evidence="2">The sequence shown here is derived from an EMBL/GenBank/DDBJ whole genome shotgun (WGS) entry which is preliminary data.</text>
</comment>
<keyword evidence="3" id="KW-1185">Reference proteome</keyword>
<dbReference type="Pfam" id="PF04707">
    <property type="entry name" value="PRELI"/>
    <property type="match status" value="1"/>
</dbReference>
<dbReference type="EMBL" id="QPKB01000002">
    <property type="protein sequence ID" value="RWR77768.1"/>
    <property type="molecule type" value="Genomic_DNA"/>
</dbReference>
<sequence>MVIAYAQEHVYKHPWERVTSAAWRKFTDPDNVRTLSHILEVDTLNRRLEPDTGRFYTTRSITIHAPGPWFLRRIVGQDICHCVESTVVDARHRSMEITTRNLSLRHFLEVEERSWYGPHPDRPAEWTAFRQETSIRCQPLSALASMAEKVEQRCADRFMQNSVKGREVVERICKFLEIESSSSSSSSSSGRISI</sequence>
<evidence type="ECO:0000313" key="3">
    <source>
        <dbReference type="Proteomes" id="UP000283530"/>
    </source>
</evidence>
<dbReference type="InterPro" id="IPR037365">
    <property type="entry name" value="Slowmo/Ups"/>
</dbReference>
<dbReference type="AlphaFoldDB" id="A0A3S3Q339"/>
<evidence type="ECO:0000259" key="1">
    <source>
        <dbReference type="PROSITE" id="PS50904"/>
    </source>
</evidence>
<evidence type="ECO:0000313" key="2">
    <source>
        <dbReference type="EMBL" id="RWR77768.1"/>
    </source>
</evidence>
<dbReference type="OrthoDB" id="407630at2759"/>
<proteinExistence type="predicted"/>
<feature type="domain" description="PRELI/MSF1" evidence="1">
    <location>
        <begin position="2"/>
        <end position="181"/>
    </location>
</feature>
<protein>
    <submittedName>
        <fullName evidence="2">Protein slowmo</fullName>
    </submittedName>
</protein>
<reference evidence="2 3" key="1">
    <citation type="journal article" date="2019" name="Nat. Plants">
        <title>Stout camphor tree genome fills gaps in understanding of flowering plant genome evolution.</title>
        <authorList>
            <person name="Chaw S.M."/>
            <person name="Liu Y.C."/>
            <person name="Wu Y.W."/>
            <person name="Wang H.Y."/>
            <person name="Lin C.I."/>
            <person name="Wu C.S."/>
            <person name="Ke H.M."/>
            <person name="Chang L.Y."/>
            <person name="Hsu C.Y."/>
            <person name="Yang H.T."/>
            <person name="Sudianto E."/>
            <person name="Hsu M.H."/>
            <person name="Wu K.P."/>
            <person name="Wang L.N."/>
            <person name="Leebens-Mack J.H."/>
            <person name="Tsai I.J."/>
        </authorList>
    </citation>
    <scope>NUCLEOTIDE SEQUENCE [LARGE SCALE GENOMIC DNA]</scope>
    <source>
        <strain evidence="3">cv. Chaw 1501</strain>
        <tissue evidence="2">Young leaves</tissue>
    </source>
</reference>
<gene>
    <name evidence="2" type="ORF">CKAN_00626900</name>
</gene>
<dbReference type="PROSITE" id="PS50904">
    <property type="entry name" value="PRELI_MSF1"/>
    <property type="match status" value="1"/>
</dbReference>